<dbReference type="InterPro" id="IPR051685">
    <property type="entry name" value="Ycf3/AcsC/BcsC/TPR_MFPF"/>
</dbReference>
<name>A0ABQ4L6Z5_9BACL</name>
<keyword evidence="7" id="KW-0472">Membrane</keyword>
<feature type="transmembrane region" description="Helical" evidence="7">
    <location>
        <begin position="397"/>
        <end position="418"/>
    </location>
</feature>
<dbReference type="SUPFAM" id="SSF46565">
    <property type="entry name" value="Chaperone J-domain"/>
    <property type="match status" value="1"/>
</dbReference>
<keyword evidence="3 5" id="KW-0802">TPR repeat</keyword>
<protein>
    <recommendedName>
        <fullName evidence="8">J domain-containing protein</fullName>
    </recommendedName>
</protein>
<evidence type="ECO:0000313" key="10">
    <source>
        <dbReference type="Proteomes" id="UP000676601"/>
    </source>
</evidence>
<dbReference type="Pfam" id="PF14559">
    <property type="entry name" value="TPR_19"/>
    <property type="match status" value="1"/>
</dbReference>
<evidence type="ECO:0000256" key="2">
    <source>
        <dbReference type="ARBA" id="ARBA00022737"/>
    </source>
</evidence>
<evidence type="ECO:0000256" key="1">
    <source>
        <dbReference type="ARBA" id="ARBA00022705"/>
    </source>
</evidence>
<feature type="repeat" description="TPR" evidence="5">
    <location>
        <begin position="296"/>
        <end position="329"/>
    </location>
</feature>
<dbReference type="PROSITE" id="PS50076">
    <property type="entry name" value="DNAJ_2"/>
    <property type="match status" value="1"/>
</dbReference>
<evidence type="ECO:0000259" key="8">
    <source>
        <dbReference type="PROSITE" id="PS50076"/>
    </source>
</evidence>
<proteinExistence type="predicted"/>
<dbReference type="PANTHER" id="PTHR44943">
    <property type="entry name" value="CELLULOSE SYNTHASE OPERON PROTEIN C"/>
    <property type="match status" value="1"/>
</dbReference>
<keyword evidence="2" id="KW-0677">Repeat</keyword>
<gene>
    <name evidence="9" type="ORF">J21TS7_05730</name>
</gene>
<feature type="region of interest" description="Disordered" evidence="6">
    <location>
        <begin position="55"/>
        <end position="75"/>
    </location>
</feature>
<organism evidence="9 10">
    <name type="scientific">Paenibacillus cineris</name>
    <dbReference type="NCBI Taxonomy" id="237530"/>
    <lineage>
        <taxon>Bacteria</taxon>
        <taxon>Bacillati</taxon>
        <taxon>Bacillota</taxon>
        <taxon>Bacilli</taxon>
        <taxon>Bacillales</taxon>
        <taxon>Paenibacillaceae</taxon>
        <taxon>Paenibacillus</taxon>
    </lineage>
</organism>
<evidence type="ECO:0000256" key="5">
    <source>
        <dbReference type="PROSITE-ProRule" id="PRU00339"/>
    </source>
</evidence>
<dbReference type="SUPFAM" id="SSF48452">
    <property type="entry name" value="TPR-like"/>
    <property type="match status" value="1"/>
</dbReference>
<dbReference type="PROSITE" id="PS50005">
    <property type="entry name" value="TPR"/>
    <property type="match status" value="1"/>
</dbReference>
<keyword evidence="7" id="KW-1133">Transmembrane helix</keyword>
<evidence type="ECO:0000256" key="7">
    <source>
        <dbReference type="SAM" id="Phobius"/>
    </source>
</evidence>
<sequence length="452" mass="52542">MNIWERLGIERTTELRIIKKAYAAKLKQHHPEDDPEGYQQLREAYEAASKFAKEANTTVREPAEAEAEDELSMPIYPPEDTKGEVDQPGDSNAHTVYSNGVFQSTASADPVRLWIHQAEELYDDFPARIRVESWERLLNEDIVWDVERGPELQHAFVSFLMSCRHLPRDVWQLLDGTFYFTEDPEELREQYPTYFAEYILQQLDGSRELRYDSLANAPVGDTADMERFLDLRESALDMLMEGDLEEAEACLSEASAWFADDLDLQLLWGKYNMAVGNRQEALKCFGHAILLQPDDLEAYRYAAQLRYDDQRYEEALSDCERILAAHPDDQDALSLEGRCLTAMGRISEAKERMKRSFDINNQHMSTLMYWSSTANKHHHDQGKIDPAEHRRVVKNNIIFDGFLFLRLTWLYIFVYIVLQLFFDVPVIVTGVFVAILLWYLYRTLRAHRVLST</sequence>
<dbReference type="Gene3D" id="1.25.40.10">
    <property type="entry name" value="Tetratricopeptide repeat domain"/>
    <property type="match status" value="1"/>
</dbReference>
<evidence type="ECO:0000256" key="6">
    <source>
        <dbReference type="SAM" id="MobiDB-lite"/>
    </source>
</evidence>
<dbReference type="Gene3D" id="1.10.287.110">
    <property type="entry name" value="DnaJ domain"/>
    <property type="match status" value="1"/>
</dbReference>
<keyword evidence="7" id="KW-0812">Transmembrane</keyword>
<evidence type="ECO:0000256" key="4">
    <source>
        <dbReference type="ARBA" id="ARBA00023016"/>
    </source>
</evidence>
<reference evidence="9 10" key="1">
    <citation type="submission" date="2021-03" db="EMBL/GenBank/DDBJ databases">
        <title>Antimicrobial resistance genes in bacteria isolated from Japanese honey, and their potential for conferring macrolide and lincosamide resistance in the American foulbrood pathogen Paenibacillus larvae.</title>
        <authorList>
            <person name="Okamoto M."/>
            <person name="Kumagai M."/>
            <person name="Kanamori H."/>
            <person name="Takamatsu D."/>
        </authorList>
    </citation>
    <scope>NUCLEOTIDE SEQUENCE [LARGE SCALE GENOMIC DNA]</scope>
    <source>
        <strain evidence="9 10">J21TS7</strain>
    </source>
</reference>
<keyword evidence="4" id="KW-0346">Stress response</keyword>
<accession>A0ABQ4L6Z5</accession>
<evidence type="ECO:0000256" key="3">
    <source>
        <dbReference type="ARBA" id="ARBA00022803"/>
    </source>
</evidence>
<dbReference type="EMBL" id="BORU01000001">
    <property type="protein sequence ID" value="GIO52255.1"/>
    <property type="molecule type" value="Genomic_DNA"/>
</dbReference>
<evidence type="ECO:0000313" key="9">
    <source>
        <dbReference type="EMBL" id="GIO52255.1"/>
    </source>
</evidence>
<feature type="domain" description="J" evidence="8">
    <location>
        <begin position="2"/>
        <end position="53"/>
    </location>
</feature>
<dbReference type="InterPro" id="IPR036869">
    <property type="entry name" value="J_dom_sf"/>
</dbReference>
<comment type="caution">
    <text evidence="9">The sequence shown here is derived from an EMBL/GenBank/DDBJ whole genome shotgun (WGS) entry which is preliminary data.</text>
</comment>
<dbReference type="InterPro" id="IPR001623">
    <property type="entry name" value="DnaJ_domain"/>
</dbReference>
<dbReference type="RefSeq" id="WP_212982736.1">
    <property type="nucleotide sequence ID" value="NZ_BORU01000001.1"/>
</dbReference>
<keyword evidence="1" id="KW-0235">DNA replication</keyword>
<dbReference type="PANTHER" id="PTHR44943:SF8">
    <property type="entry name" value="TPR REPEAT-CONTAINING PROTEIN MJ0263"/>
    <property type="match status" value="1"/>
</dbReference>
<dbReference type="InterPro" id="IPR019734">
    <property type="entry name" value="TPR_rpt"/>
</dbReference>
<dbReference type="InterPro" id="IPR011990">
    <property type="entry name" value="TPR-like_helical_dom_sf"/>
</dbReference>
<dbReference type="SMART" id="SM00028">
    <property type="entry name" value="TPR"/>
    <property type="match status" value="3"/>
</dbReference>
<dbReference type="Proteomes" id="UP000676601">
    <property type="component" value="Unassembled WGS sequence"/>
</dbReference>
<dbReference type="SMART" id="SM00271">
    <property type="entry name" value="DnaJ"/>
    <property type="match status" value="1"/>
</dbReference>
<keyword evidence="10" id="KW-1185">Reference proteome</keyword>